<keyword evidence="10" id="KW-0732">Signal</keyword>
<dbReference type="InterPro" id="IPR012910">
    <property type="entry name" value="Plug_dom"/>
</dbReference>
<name>A0A2V4A2Z4_9BACT</name>
<dbReference type="Pfam" id="PF00593">
    <property type="entry name" value="TonB_dep_Rec_b-barrel"/>
    <property type="match status" value="1"/>
</dbReference>
<proteinExistence type="inferred from homology"/>
<dbReference type="InterPro" id="IPR023996">
    <property type="entry name" value="TonB-dep_OMP_SusC/RagA"/>
</dbReference>
<dbReference type="PROSITE" id="PS52016">
    <property type="entry name" value="TONB_DEPENDENT_REC_3"/>
    <property type="match status" value="1"/>
</dbReference>
<evidence type="ECO:0000259" key="11">
    <source>
        <dbReference type="Pfam" id="PF00593"/>
    </source>
</evidence>
<dbReference type="Pfam" id="PF07715">
    <property type="entry name" value="Plug"/>
    <property type="match status" value="1"/>
</dbReference>
<dbReference type="EMBL" id="QFLI01000001">
    <property type="protein sequence ID" value="PXY03179.1"/>
    <property type="molecule type" value="Genomic_DNA"/>
</dbReference>
<feature type="chain" id="PRO_5015869503" evidence="10">
    <location>
        <begin position="20"/>
        <end position="1059"/>
    </location>
</feature>
<dbReference type="Proteomes" id="UP000248079">
    <property type="component" value="Unassembled WGS sequence"/>
</dbReference>
<feature type="signal peptide" evidence="10">
    <location>
        <begin position="1"/>
        <end position="19"/>
    </location>
</feature>
<dbReference type="AlphaFoldDB" id="A0A2V4A2Z4"/>
<organism evidence="13 14">
    <name type="scientific">Marinifilum breve</name>
    <dbReference type="NCBI Taxonomy" id="2184082"/>
    <lineage>
        <taxon>Bacteria</taxon>
        <taxon>Pseudomonadati</taxon>
        <taxon>Bacteroidota</taxon>
        <taxon>Bacteroidia</taxon>
        <taxon>Marinilabiliales</taxon>
        <taxon>Marinifilaceae</taxon>
    </lineage>
</organism>
<evidence type="ECO:0000256" key="8">
    <source>
        <dbReference type="PROSITE-ProRule" id="PRU01360"/>
    </source>
</evidence>
<dbReference type="InterPro" id="IPR008969">
    <property type="entry name" value="CarboxyPept-like_regulatory"/>
</dbReference>
<keyword evidence="4 8" id="KW-0812">Transmembrane</keyword>
<evidence type="ECO:0000313" key="14">
    <source>
        <dbReference type="Proteomes" id="UP000248079"/>
    </source>
</evidence>
<dbReference type="NCBIfam" id="TIGR04056">
    <property type="entry name" value="OMP_RagA_SusC"/>
    <property type="match status" value="1"/>
</dbReference>
<evidence type="ECO:0000256" key="2">
    <source>
        <dbReference type="ARBA" id="ARBA00022448"/>
    </source>
</evidence>
<evidence type="ECO:0000256" key="6">
    <source>
        <dbReference type="ARBA" id="ARBA00023136"/>
    </source>
</evidence>
<gene>
    <name evidence="13" type="ORF">DF185_03595</name>
</gene>
<dbReference type="Pfam" id="PF13715">
    <property type="entry name" value="CarbopepD_reg_2"/>
    <property type="match status" value="1"/>
</dbReference>
<keyword evidence="6 8" id="KW-0472">Membrane</keyword>
<dbReference type="InterPro" id="IPR036942">
    <property type="entry name" value="Beta-barrel_TonB_sf"/>
</dbReference>
<dbReference type="NCBIfam" id="TIGR04057">
    <property type="entry name" value="SusC_RagA_signa"/>
    <property type="match status" value="1"/>
</dbReference>
<dbReference type="OrthoDB" id="9768177at2"/>
<feature type="domain" description="TonB-dependent receptor-like beta-barrel" evidence="11">
    <location>
        <begin position="434"/>
        <end position="1015"/>
    </location>
</feature>
<accession>A0A2V4A2Z4</accession>
<comment type="subcellular location">
    <subcellularLocation>
        <location evidence="1 8">Cell outer membrane</location>
        <topology evidence="1 8">Multi-pass membrane protein</topology>
    </subcellularLocation>
</comment>
<dbReference type="InterPro" id="IPR037066">
    <property type="entry name" value="Plug_dom_sf"/>
</dbReference>
<dbReference type="SUPFAM" id="SSF56935">
    <property type="entry name" value="Porins"/>
    <property type="match status" value="1"/>
</dbReference>
<dbReference type="Gene3D" id="2.60.40.1120">
    <property type="entry name" value="Carboxypeptidase-like, regulatory domain"/>
    <property type="match status" value="1"/>
</dbReference>
<feature type="domain" description="TonB-dependent receptor plug" evidence="12">
    <location>
        <begin position="112"/>
        <end position="239"/>
    </location>
</feature>
<evidence type="ECO:0000313" key="13">
    <source>
        <dbReference type="EMBL" id="PXY03179.1"/>
    </source>
</evidence>
<comment type="caution">
    <text evidence="13">The sequence shown here is derived from an EMBL/GenBank/DDBJ whole genome shotgun (WGS) entry which is preliminary data.</text>
</comment>
<dbReference type="Gene3D" id="2.170.130.10">
    <property type="entry name" value="TonB-dependent receptor, plug domain"/>
    <property type="match status" value="1"/>
</dbReference>
<dbReference type="InterPro" id="IPR039426">
    <property type="entry name" value="TonB-dep_rcpt-like"/>
</dbReference>
<keyword evidence="5 9" id="KW-0798">TonB box</keyword>
<protein>
    <submittedName>
        <fullName evidence="13">SusC/RagA family protein</fullName>
    </submittedName>
</protein>
<dbReference type="InterPro" id="IPR023997">
    <property type="entry name" value="TonB-dep_OMP_SusC/RagA_CS"/>
</dbReference>
<reference evidence="13 14" key="1">
    <citation type="submission" date="2018-05" db="EMBL/GenBank/DDBJ databases">
        <title>Marinifilum breve JC075T sp. nov., a marine bacterium isolated from Yongle Blue Hole in the South China Sea.</title>
        <authorList>
            <person name="Fu T."/>
        </authorList>
    </citation>
    <scope>NUCLEOTIDE SEQUENCE [LARGE SCALE GENOMIC DNA]</scope>
    <source>
        <strain evidence="13 14">JC075</strain>
    </source>
</reference>
<evidence type="ECO:0000256" key="1">
    <source>
        <dbReference type="ARBA" id="ARBA00004571"/>
    </source>
</evidence>
<dbReference type="GO" id="GO:0009279">
    <property type="term" value="C:cell outer membrane"/>
    <property type="evidence" value="ECO:0007669"/>
    <property type="project" value="UniProtKB-SubCell"/>
</dbReference>
<evidence type="ECO:0000256" key="7">
    <source>
        <dbReference type="ARBA" id="ARBA00023237"/>
    </source>
</evidence>
<keyword evidence="2 8" id="KW-0813">Transport</keyword>
<evidence type="ECO:0000256" key="9">
    <source>
        <dbReference type="RuleBase" id="RU003357"/>
    </source>
</evidence>
<keyword evidence="7 8" id="KW-0998">Cell outer membrane</keyword>
<dbReference type="SUPFAM" id="SSF49464">
    <property type="entry name" value="Carboxypeptidase regulatory domain-like"/>
    <property type="match status" value="1"/>
</dbReference>
<evidence type="ECO:0000259" key="12">
    <source>
        <dbReference type="Pfam" id="PF07715"/>
    </source>
</evidence>
<dbReference type="InterPro" id="IPR000531">
    <property type="entry name" value="Beta-barrel_TonB"/>
</dbReference>
<evidence type="ECO:0000256" key="3">
    <source>
        <dbReference type="ARBA" id="ARBA00022452"/>
    </source>
</evidence>
<dbReference type="Gene3D" id="2.40.170.20">
    <property type="entry name" value="TonB-dependent receptor, beta-barrel domain"/>
    <property type="match status" value="1"/>
</dbReference>
<evidence type="ECO:0000256" key="5">
    <source>
        <dbReference type="ARBA" id="ARBA00023077"/>
    </source>
</evidence>
<keyword evidence="3 8" id="KW-1134">Transmembrane beta strand</keyword>
<evidence type="ECO:0000256" key="4">
    <source>
        <dbReference type="ARBA" id="ARBA00022692"/>
    </source>
</evidence>
<evidence type="ECO:0000256" key="10">
    <source>
        <dbReference type="SAM" id="SignalP"/>
    </source>
</evidence>
<sequence length="1059" mass="116308">MKRLKIILLFLFLGLQSFAQSQITGTISGTDGLTLPGVNVLVKGTSVGTTTDINGKYTIDVPGTEAVLLYSFIGFESQEIPVGNQKVIDVVLQQSTESLEEVVVVGYGEVRKRDVTGSISKVKESENVARQYSSVDALLQGRSSGVQVVSNPGSPGAAVSVRIRGTNSLRGNNEPLYVVDGVIISSAGEDVLDASTDANELQSPQNGLTGLNPRDIESIEILKDASATAIYGSRGANGVVLITTKQGQKGDGKAKINAYGSVEFSWISKKLDMLDGVGYAKYRNETALLEGNKVNFHISPDNKVYDITYVTDPNTGIESPVIAQNPMEDKNWQDEVYEMGITHTEGVTVSGRGEKSKYYFSAGFADQKGIVETSQIQRGDLRLNMTNELTDKLELDTRVSMMYQDGSFAQSGSKSGGNRSFTKQVLSYTPLVGFGDEDSDDLDLDVSNPYAWLTDYQDETKELRINASSSLTYELAKGLKYKIQGGLDYRNKDRSRFWNTGVFKGQKENGVLAMSTLDRYSYTMDNLLMYNTKLNDNHRINTTVGVTFDGSHAEASVYEVTDFPIKSLGIDAPELGRIITQPLDKITTEESILSFLGRVNYSLMDKYVFTVSFRADGSSKFADGNKYGYFPAAAFAWRIIEEDFVKDLNVFENLKLRMGWGQTGNQAIDAYSTLKNYNTVYYVDSNNNTSIGNVAGNISNPDLTWETTTQYNAGLDMSFFRGRLSLVTDVYYKRTEDLLQEIQIGSSNGFSTMPINRGEIENKGIELSLDGIIINKKDISLNVGGHISFNRNKVVELGLDPSSVWNNGVESKEVFYLGNNVSTGTYFKAPANIFMEGKAVGMLWGYKTNGIYQDEAAAAEGPTYQGNANVAGDVVFVDQNGDGNINELDRTFIGDPNPDFTYGFNINFNYKRFTASALFEGVYGNQIANGNSMEIAFAEGNSKNVLSEAYYNAWRPGAASSSHPRVGYDLNEVFTDRIVEDGSYFRMSNITLGYDLPVESLGLSKVNLYVTGRNLFTITDYSGYDPQVTSFMYDGTIMGVDWTGTPNAKSFLVGLNVTF</sequence>
<dbReference type="RefSeq" id="WP_110359334.1">
    <property type="nucleotide sequence ID" value="NZ_QFLI01000001.1"/>
</dbReference>
<comment type="similarity">
    <text evidence="8 9">Belongs to the TonB-dependent receptor family.</text>
</comment>
<keyword evidence="14" id="KW-1185">Reference proteome</keyword>